<dbReference type="InterPro" id="IPR008969">
    <property type="entry name" value="CarboxyPept-like_regulatory"/>
</dbReference>
<evidence type="ECO:0000256" key="8">
    <source>
        <dbReference type="ARBA" id="ARBA00023136"/>
    </source>
</evidence>
<dbReference type="Gene3D" id="2.60.40.1120">
    <property type="entry name" value="Carboxypeptidase-like, regulatory domain"/>
    <property type="match status" value="1"/>
</dbReference>
<dbReference type="NCBIfam" id="TIGR04056">
    <property type="entry name" value="OMP_RagA_SusC"/>
    <property type="match status" value="1"/>
</dbReference>
<dbReference type="STRING" id="388413.ALPR1_08015"/>
<feature type="domain" description="TonB-dependent receptor plug" evidence="15">
    <location>
        <begin position="216"/>
        <end position="323"/>
    </location>
</feature>
<dbReference type="eggNOG" id="COG4206">
    <property type="taxonomic scope" value="Bacteria"/>
</dbReference>
<evidence type="ECO:0000256" key="1">
    <source>
        <dbReference type="ARBA" id="ARBA00004571"/>
    </source>
</evidence>
<evidence type="ECO:0000256" key="12">
    <source>
        <dbReference type="SAM" id="SignalP"/>
    </source>
</evidence>
<comment type="subcellular location">
    <subcellularLocation>
        <location evidence="1 10">Cell outer membrane</location>
        <topology evidence="1 10">Multi-pass membrane protein</topology>
    </subcellularLocation>
</comment>
<evidence type="ECO:0000259" key="14">
    <source>
        <dbReference type="Pfam" id="PF07660"/>
    </source>
</evidence>
<dbReference type="Pfam" id="PF00593">
    <property type="entry name" value="TonB_dep_Rec_b-barrel"/>
    <property type="match status" value="1"/>
</dbReference>
<keyword evidence="8 10" id="KW-0472">Membrane</keyword>
<dbReference type="FunFam" id="2.60.40.1120:FF:000003">
    <property type="entry name" value="Outer membrane protein Omp121"/>
    <property type="match status" value="1"/>
</dbReference>
<keyword evidence="5 10" id="KW-0812">Transmembrane</keyword>
<dbReference type="InterPro" id="IPR037066">
    <property type="entry name" value="Plug_dom_sf"/>
</dbReference>
<comment type="caution">
    <text evidence="16">The sequence shown here is derived from an EMBL/GenBank/DDBJ whole genome shotgun (WGS) entry which is preliminary data.</text>
</comment>
<dbReference type="Pfam" id="PF07660">
    <property type="entry name" value="STN"/>
    <property type="match status" value="1"/>
</dbReference>
<dbReference type="InterPro" id="IPR023996">
    <property type="entry name" value="TonB-dep_OMP_SusC/RagA"/>
</dbReference>
<evidence type="ECO:0000256" key="9">
    <source>
        <dbReference type="ARBA" id="ARBA00023237"/>
    </source>
</evidence>
<evidence type="ECO:0000256" key="11">
    <source>
        <dbReference type="RuleBase" id="RU003357"/>
    </source>
</evidence>
<dbReference type="EMBL" id="AAXU02000001">
    <property type="protein sequence ID" value="EAZ80855.1"/>
    <property type="molecule type" value="Genomic_DNA"/>
</dbReference>
<dbReference type="Proteomes" id="UP000003919">
    <property type="component" value="Chromosome"/>
</dbReference>
<dbReference type="SUPFAM" id="SSF56935">
    <property type="entry name" value="Porins"/>
    <property type="match status" value="1"/>
</dbReference>
<dbReference type="InterPro" id="IPR011662">
    <property type="entry name" value="Secretin/TonB_short_N"/>
</dbReference>
<keyword evidence="2 10" id="KW-0813">Transport</keyword>
<keyword evidence="12" id="KW-0732">Signal</keyword>
<dbReference type="Pfam" id="PF07715">
    <property type="entry name" value="Plug"/>
    <property type="match status" value="1"/>
</dbReference>
<proteinExistence type="inferred from homology"/>
<feature type="chain" id="PRO_5002653359" evidence="12">
    <location>
        <begin position="22"/>
        <end position="1083"/>
    </location>
</feature>
<feature type="signal peptide" evidence="12">
    <location>
        <begin position="1"/>
        <end position="21"/>
    </location>
</feature>
<evidence type="ECO:0000256" key="7">
    <source>
        <dbReference type="ARBA" id="ARBA00023077"/>
    </source>
</evidence>
<organism evidence="16 17">
    <name type="scientific">Algoriphagus machipongonensis</name>
    <dbReference type="NCBI Taxonomy" id="388413"/>
    <lineage>
        <taxon>Bacteria</taxon>
        <taxon>Pseudomonadati</taxon>
        <taxon>Bacteroidota</taxon>
        <taxon>Cytophagia</taxon>
        <taxon>Cytophagales</taxon>
        <taxon>Cyclobacteriaceae</taxon>
        <taxon>Algoriphagus</taxon>
    </lineage>
</organism>
<name>A3I019_9BACT</name>
<gene>
    <name evidence="16" type="ORF">ALPR1_08015</name>
</gene>
<keyword evidence="9 10" id="KW-0998">Cell outer membrane</keyword>
<dbReference type="InterPro" id="IPR012910">
    <property type="entry name" value="Plug_dom"/>
</dbReference>
<evidence type="ECO:0000256" key="4">
    <source>
        <dbReference type="ARBA" id="ARBA00022496"/>
    </source>
</evidence>
<sequence length="1083" mass="120541">MSKRFLLLILVKCLTLDVLLANPAKVQDKRMDEVYMSMHFQNATIEEAFKQIEAASGFNFVYTNKEIKGVPKVALQVNTNVFDALVTLSRQTKLEFRQINENIVVRKKDVYVPETAVVIEEAAAISVSGVVVDESNMPLPGVTIIEKGTTNGTVTDIDGNFSLEVNSSESILTFSFIGMESIEMAVGERRTFNITMLDDIQSLNEVVVIGYGTQTKKEITSAVANVSSEDFVQTGVRSPMELIQGKVAGLNIIRTQGSNPNAGTDIQLRGLTSVEGTTQPLIVIDGIPGGNLDLLQQDDIATFDVLKDGSAAAIYGTRGNAGVILITTKKGKSGQARFDYSTYFQREFVDRRPDNLTADEYRDLIDQGLVDEQNDFGTSTDLYDELINKENLSQYHNFAASGGSENSNYRVSFFFNDAEGIAKENSRKQYGGRMSFSQTGLQDRLTLATNMAVNLFDANRLGGGGGDFEQAIQRNPTAPIYNEDGSFVETEAYNNYNPLSRFANRISERKQLNLSGDVRLTLEIMEGLTASVFGAHQRRTYNDRYYQSMNDFANRPASQYQGTGYASKYNYINWNNTLEATVNYKRIFNLDHSLDVIGGYSYQYFTTETFNVNNSGFTTDGFLDWNLSAGSAINNTLLPRPGMDSFKDDNTLIAFFGRASYSYKDKYFAQATLRREGSSKFGENHKWGNFPAVSVGWALSEESFLSSSSTVNNLKMRLGYGVTGNQGIGNYLSLVTLGTGGVYPQEGVYYQTYGAARNPNPDLRWEKKKEWNLGFDFLLFNRKLTGSLDFYTRNTEDLLYNYTAQQPAFVKGSLFTNVGTINNRGIELYLSSQIMERGDFTWQMDLTANTQINEITSLSNDVFTVSWIETGGLPSPGNLGNAIRVEEGGAVGNFYGKKFAGFNEDGKWLFYKADGSTGTAGEMSQEDLTIIGNGVPKYMASLNNVFRYKGFDFTVFFRGKFDFDILNTKEMYFGNKRWLPNNLLSSAVNKHVELDDDPQYSDYYLENGSFVKLDNITLGYTFKVDGKYVKNLRVYAAGRNIATFTGYSGLDPELQDAGFTTGIDGRGFYPRTKSFTVGLNIGF</sequence>
<evidence type="ECO:0000256" key="6">
    <source>
        <dbReference type="ARBA" id="ARBA00023004"/>
    </source>
</evidence>
<dbReference type="Pfam" id="PF13715">
    <property type="entry name" value="CarbopepD_reg_2"/>
    <property type="match status" value="1"/>
</dbReference>
<evidence type="ECO:0000256" key="3">
    <source>
        <dbReference type="ARBA" id="ARBA00022452"/>
    </source>
</evidence>
<dbReference type="InterPro" id="IPR039426">
    <property type="entry name" value="TonB-dep_rcpt-like"/>
</dbReference>
<evidence type="ECO:0000256" key="10">
    <source>
        <dbReference type="PROSITE-ProRule" id="PRU01360"/>
    </source>
</evidence>
<dbReference type="InterPro" id="IPR036942">
    <property type="entry name" value="Beta-barrel_TonB_sf"/>
</dbReference>
<evidence type="ECO:0000256" key="5">
    <source>
        <dbReference type="ARBA" id="ARBA00022692"/>
    </source>
</evidence>
<dbReference type="EMBL" id="CM001023">
    <property type="protein sequence ID" value="EAZ80855.1"/>
    <property type="molecule type" value="Genomic_DNA"/>
</dbReference>
<dbReference type="GO" id="GO:0009279">
    <property type="term" value="C:cell outer membrane"/>
    <property type="evidence" value="ECO:0007669"/>
    <property type="project" value="UniProtKB-SubCell"/>
</dbReference>
<dbReference type="AlphaFoldDB" id="A3I019"/>
<dbReference type="GO" id="GO:0006826">
    <property type="term" value="P:iron ion transport"/>
    <property type="evidence" value="ECO:0007669"/>
    <property type="project" value="UniProtKB-KW"/>
</dbReference>
<keyword evidence="4" id="KW-0410">Iron transport</keyword>
<evidence type="ECO:0000313" key="17">
    <source>
        <dbReference type="Proteomes" id="UP000003919"/>
    </source>
</evidence>
<dbReference type="InterPro" id="IPR000531">
    <property type="entry name" value="Beta-barrel_TonB"/>
</dbReference>
<dbReference type="PROSITE" id="PS52016">
    <property type="entry name" value="TONB_DEPENDENT_REC_3"/>
    <property type="match status" value="1"/>
</dbReference>
<dbReference type="SUPFAM" id="SSF49464">
    <property type="entry name" value="Carboxypeptidase regulatory domain-like"/>
    <property type="match status" value="1"/>
</dbReference>
<keyword evidence="3 10" id="KW-1134">Transmembrane beta strand</keyword>
<keyword evidence="6" id="KW-0408">Iron</keyword>
<dbReference type="RefSeq" id="WP_008199699.1">
    <property type="nucleotide sequence ID" value="NZ_CM001023.1"/>
</dbReference>
<protein>
    <submittedName>
        <fullName evidence="16">Outer membrane protein, probably involved in nutrient binding</fullName>
    </submittedName>
</protein>
<feature type="domain" description="Secretin/TonB short N-terminal" evidence="14">
    <location>
        <begin position="58"/>
        <end position="108"/>
    </location>
</feature>
<dbReference type="OrthoDB" id="9768177at2"/>
<comment type="similarity">
    <text evidence="10 11">Belongs to the TonB-dependent receptor family.</text>
</comment>
<dbReference type="Gene3D" id="2.170.130.10">
    <property type="entry name" value="TonB-dependent receptor, plug domain"/>
    <property type="match status" value="1"/>
</dbReference>
<keyword evidence="4" id="KW-0406">Ion transport</keyword>
<evidence type="ECO:0000259" key="13">
    <source>
        <dbReference type="Pfam" id="PF00593"/>
    </source>
</evidence>
<dbReference type="Gene3D" id="2.40.170.20">
    <property type="entry name" value="TonB-dependent receptor, beta-barrel domain"/>
    <property type="match status" value="1"/>
</dbReference>
<keyword evidence="7 11" id="KW-0798">TonB box</keyword>
<keyword evidence="17" id="KW-1185">Reference proteome</keyword>
<evidence type="ECO:0000259" key="15">
    <source>
        <dbReference type="Pfam" id="PF07715"/>
    </source>
</evidence>
<evidence type="ECO:0000313" key="16">
    <source>
        <dbReference type="EMBL" id="EAZ80855.1"/>
    </source>
</evidence>
<dbReference type="NCBIfam" id="TIGR04057">
    <property type="entry name" value="SusC_RagA_signa"/>
    <property type="match status" value="1"/>
</dbReference>
<evidence type="ECO:0000256" key="2">
    <source>
        <dbReference type="ARBA" id="ARBA00022448"/>
    </source>
</evidence>
<reference evidence="16 17" key="1">
    <citation type="journal article" date="2011" name="J. Bacteriol.">
        <title>Complete genome sequence of Algoriphagus sp. PR1, bacterial prey of a colony-forming choanoflagellate.</title>
        <authorList>
            <person name="Alegado R.A."/>
            <person name="Ferriera S."/>
            <person name="Nusbaum C."/>
            <person name="Young S.K."/>
            <person name="Zeng Q."/>
            <person name="Imamovic A."/>
            <person name="Fairclough S.R."/>
            <person name="King N."/>
        </authorList>
    </citation>
    <scope>NUCLEOTIDE SEQUENCE [LARGE SCALE GENOMIC DNA]</scope>
    <source>
        <strain evidence="16 17">PR1</strain>
    </source>
</reference>
<dbReference type="InterPro" id="IPR023997">
    <property type="entry name" value="TonB-dep_OMP_SusC/RagA_CS"/>
</dbReference>
<dbReference type="HOGENOM" id="CLU_004317_0_2_10"/>
<feature type="domain" description="TonB-dependent receptor-like beta-barrel" evidence="13">
    <location>
        <begin position="467"/>
        <end position="1041"/>
    </location>
</feature>
<accession>A3I019</accession>